<dbReference type="InParanoid" id="G3WJT0"/>
<dbReference type="Proteomes" id="UP000007648">
    <property type="component" value="Unassembled WGS sequence"/>
</dbReference>
<feature type="region of interest" description="Disordered" evidence="1">
    <location>
        <begin position="1"/>
        <end position="20"/>
    </location>
</feature>
<dbReference type="GeneTree" id="ENSGT00390000005565"/>
<dbReference type="KEGG" id="shr:105750749"/>
<name>G3WJT0_SARHA</name>
<reference evidence="2" key="3">
    <citation type="submission" date="2025-09" db="UniProtKB">
        <authorList>
            <consortium name="Ensembl"/>
        </authorList>
    </citation>
    <scope>IDENTIFICATION</scope>
</reference>
<dbReference type="OrthoDB" id="548795at2759"/>
<dbReference type="CTD" id="219557"/>
<dbReference type="GeneID" id="105750749"/>
<evidence type="ECO:0000313" key="3">
    <source>
        <dbReference type="Proteomes" id="UP000007648"/>
    </source>
</evidence>
<feature type="compositionally biased region" description="Polar residues" evidence="1">
    <location>
        <begin position="1"/>
        <end position="18"/>
    </location>
</feature>
<dbReference type="FunCoup" id="G3WJT0">
    <property type="interactions" value="1"/>
</dbReference>
<dbReference type="InterPro" id="IPR055308">
    <property type="entry name" value="TEX47-like"/>
</dbReference>
<dbReference type="Ensembl" id="ENSSHAT00000015813.2">
    <property type="protein sequence ID" value="ENSSHAP00000015685.2"/>
    <property type="gene ID" value="ENSSHAG00000013364.2"/>
</dbReference>
<sequence>MSIQRKSYSKPQRGSQWEYSDAFGTPHDTLQDFRRRSTHPHAKHGGRQDQKIVVPQVPRKSYLHILEEKRRLQFKKFLLHRLFLVGKISGEVDKKMITEYYEQLYQCILKVHLGEHVTGIFLMYPTTILHILESSTGTLYRILQDYVSHEENKEEFFLQDLKIIVISHNIPTRLFMQWYTSVVTVPVMYLEDITQSQSKTEVITECLTLVLKLGMYLLKNVKVGTKGPGDNLHNLVPELLLPEEIIKYLCKDEDFLTPAEFLSMYNKPIHVTLDSEIVWPAPVPL</sequence>
<dbReference type="AlphaFoldDB" id="G3WJT0"/>
<evidence type="ECO:0000313" key="2">
    <source>
        <dbReference type="Ensembl" id="ENSSHAP00000015685.2"/>
    </source>
</evidence>
<accession>G3WJT0</accession>
<reference evidence="2 3" key="1">
    <citation type="journal article" date="2011" name="Proc. Natl. Acad. Sci. U.S.A.">
        <title>Genetic diversity and population structure of the endangered marsupial Sarcophilus harrisii (Tasmanian devil).</title>
        <authorList>
            <person name="Miller W."/>
            <person name="Hayes V.M."/>
            <person name="Ratan A."/>
            <person name="Petersen D.C."/>
            <person name="Wittekindt N.E."/>
            <person name="Miller J."/>
            <person name="Walenz B."/>
            <person name="Knight J."/>
            <person name="Qi J."/>
            <person name="Zhao F."/>
            <person name="Wang Q."/>
            <person name="Bedoya-Reina O.C."/>
            <person name="Katiyar N."/>
            <person name="Tomsho L.P."/>
            <person name="Kasson L.M."/>
            <person name="Hardie R.A."/>
            <person name="Woodbridge P."/>
            <person name="Tindall E.A."/>
            <person name="Bertelsen M.F."/>
            <person name="Dixon D."/>
            <person name="Pyecroft S."/>
            <person name="Helgen K.M."/>
            <person name="Lesk A.M."/>
            <person name="Pringle T.H."/>
            <person name="Patterson N."/>
            <person name="Zhang Y."/>
            <person name="Kreiss A."/>
            <person name="Woods G.M."/>
            <person name="Jones M.E."/>
            <person name="Schuster S.C."/>
        </authorList>
    </citation>
    <scope>NUCLEOTIDE SEQUENCE [LARGE SCALE GENOMIC DNA]</scope>
</reference>
<reference evidence="2" key="2">
    <citation type="submission" date="2025-08" db="UniProtKB">
        <authorList>
            <consortium name="Ensembl"/>
        </authorList>
    </citation>
    <scope>IDENTIFICATION</scope>
</reference>
<dbReference type="eggNOG" id="ENOG502RYKR">
    <property type="taxonomic scope" value="Eukaryota"/>
</dbReference>
<evidence type="ECO:0000256" key="1">
    <source>
        <dbReference type="SAM" id="MobiDB-lite"/>
    </source>
</evidence>
<dbReference type="RefSeq" id="XP_012406729.1">
    <property type="nucleotide sequence ID" value="XM_012551275.3"/>
</dbReference>
<dbReference type="PANTHER" id="PTHR34035">
    <property type="entry name" value="TESTIS-EXPRESSED PROTEIN 47"/>
    <property type="match status" value="1"/>
</dbReference>
<dbReference type="Pfam" id="PF24787">
    <property type="entry name" value="TEX47"/>
    <property type="match status" value="1"/>
</dbReference>
<keyword evidence="3" id="KW-1185">Reference proteome</keyword>
<dbReference type="HOGENOM" id="CLU_089495_0_0_1"/>
<proteinExistence type="predicted"/>
<dbReference type="PANTHER" id="PTHR34035:SF1">
    <property type="entry name" value="TESTIS-EXPRESSED PROTEIN 47"/>
    <property type="match status" value="1"/>
</dbReference>
<protein>
    <submittedName>
        <fullName evidence="2">Testis expressed 47</fullName>
    </submittedName>
</protein>
<gene>
    <name evidence="2" type="primary">TEX47</name>
</gene>
<dbReference type="STRING" id="9305.ENSSHAP00000015685"/>
<organism evidence="2 3">
    <name type="scientific">Sarcophilus harrisii</name>
    <name type="common">Tasmanian devil</name>
    <name type="synonym">Sarcophilus laniarius</name>
    <dbReference type="NCBI Taxonomy" id="9305"/>
    <lineage>
        <taxon>Eukaryota</taxon>
        <taxon>Metazoa</taxon>
        <taxon>Chordata</taxon>
        <taxon>Craniata</taxon>
        <taxon>Vertebrata</taxon>
        <taxon>Euteleostomi</taxon>
        <taxon>Mammalia</taxon>
        <taxon>Metatheria</taxon>
        <taxon>Dasyuromorphia</taxon>
        <taxon>Dasyuridae</taxon>
        <taxon>Sarcophilus</taxon>
    </lineage>
</organism>